<name>A0AB34PNP5_CANAX</name>
<feature type="compositionally biased region" description="Low complexity" evidence="6">
    <location>
        <begin position="906"/>
        <end position="933"/>
    </location>
</feature>
<dbReference type="PROSITE" id="PS50048">
    <property type="entry name" value="ZN2_CY6_FUNGAL_2"/>
    <property type="match status" value="1"/>
</dbReference>
<evidence type="ECO:0000256" key="2">
    <source>
        <dbReference type="ARBA" id="ARBA00023015"/>
    </source>
</evidence>
<dbReference type="InterPro" id="IPR001138">
    <property type="entry name" value="Zn2Cys6_DnaBD"/>
</dbReference>
<reference evidence="8 9" key="1">
    <citation type="submission" date="2013-12" db="EMBL/GenBank/DDBJ databases">
        <title>The Genome Sequence of Candida albicans P78048.</title>
        <authorList>
            <consortium name="The Broad Institute Genome Sequencing Platform"/>
            <consortium name="The Broad Institute Genome Sequencing Center for Infectious Disease"/>
            <person name="Cuomo C."/>
            <person name="Bennett R."/>
            <person name="Hirakawa M."/>
            <person name="Noverr M."/>
            <person name="Mitchell A."/>
            <person name="Young S.K."/>
            <person name="Zeng Q."/>
            <person name="Gargeya S."/>
            <person name="Fitzgerald M."/>
            <person name="Abouelleil A."/>
            <person name="Alvarado L."/>
            <person name="Berlin A.M."/>
            <person name="Chapman S.B."/>
            <person name="Dewar J."/>
            <person name="Goldberg J."/>
            <person name="Griggs A."/>
            <person name="Gujja S."/>
            <person name="Hansen M."/>
            <person name="Howarth C."/>
            <person name="Imamovic A."/>
            <person name="Larimer J."/>
            <person name="McCowan C."/>
            <person name="Murphy C."/>
            <person name="Pearson M."/>
            <person name="Priest M."/>
            <person name="Roberts A."/>
            <person name="Saif S."/>
            <person name="Shea T."/>
            <person name="Sykes S."/>
            <person name="Wortman J."/>
            <person name="Nusbaum C."/>
            <person name="Birren B."/>
        </authorList>
    </citation>
    <scope>NUCLEOTIDE SEQUENCE [LARGE SCALE GENOMIC DNA]</scope>
    <source>
        <strain evidence="8 9">P78048</strain>
    </source>
</reference>
<dbReference type="PANTHER" id="PTHR31069:SF12">
    <property type="entry name" value="TRANSCRIPTION FACTOR DOMAIN-CONTAINING PROTEIN"/>
    <property type="match status" value="1"/>
</dbReference>
<protein>
    <recommendedName>
        <fullName evidence="7">Zn(2)-C6 fungal-type domain-containing protein</fullName>
    </recommendedName>
</protein>
<evidence type="ECO:0000256" key="4">
    <source>
        <dbReference type="ARBA" id="ARBA00023163"/>
    </source>
</evidence>
<dbReference type="PANTHER" id="PTHR31069">
    <property type="entry name" value="OLEATE-ACTIVATED TRANSCRIPTION FACTOR 1-RELATED"/>
    <property type="match status" value="1"/>
</dbReference>
<keyword evidence="2" id="KW-0805">Transcription regulation</keyword>
<feature type="region of interest" description="Disordered" evidence="6">
    <location>
        <begin position="883"/>
        <end position="975"/>
    </location>
</feature>
<dbReference type="AlphaFoldDB" id="A0AB34PNP5"/>
<keyword evidence="5" id="KW-0539">Nucleus</keyword>
<dbReference type="SMART" id="SM00066">
    <property type="entry name" value="GAL4"/>
    <property type="match status" value="1"/>
</dbReference>
<dbReference type="GO" id="GO:0000981">
    <property type="term" value="F:DNA-binding transcription factor activity, RNA polymerase II-specific"/>
    <property type="evidence" value="ECO:0007669"/>
    <property type="project" value="InterPro"/>
</dbReference>
<dbReference type="GO" id="GO:0008270">
    <property type="term" value="F:zinc ion binding"/>
    <property type="evidence" value="ECO:0007669"/>
    <property type="project" value="InterPro"/>
</dbReference>
<feature type="compositionally biased region" description="Polar residues" evidence="6">
    <location>
        <begin position="934"/>
        <end position="971"/>
    </location>
</feature>
<sequence>MGQKRNRISKVCDFCKRRKVKCDLGNPCSMCVKYKKSPCVYSEQPTEAPKSKQRKPRVVKSEITNNNDTSSGVASNGSSNSGYTNSSASTAVSIPSSMTYANSYAIESNNNNSTGVSINNSQSCPTLFQSATTVGGGSAIVHNELSFLKEKLKSLEDSILSKQDTSQGNNNAVISSSCSPNDSVHSQKPYFIPSLTNTPIDSTSLLGINPVASDTETINFYRGYNGTTDKEPLQKRNHGPLSWIALTKSDNAMRTLWAHIHIVKEQIRARMLAISDNAPQVDKEFTEKAIYDEGQDNLRPFRDAVEKDPKKPPTPATVTHLKNNSQSQMSLNQKAMCLGLSFYRGGLDQELELVEKIRLVLPKQEIIWLLFKRFFTHLYTALPILDEVVLKEELQKLIGPEDYSQSRVGVKIEKKLDFAYLGILLLVLRLSYVSLFSYDLSINENYFTTDDPSPKAQQTKYLLNNPINIDVVSVAQECFNQFNIMRNCNMTLMQLALLTRIYHQVAPEDGDGIDGGDSQIFTGMLVQMAYSLGLHRDPDNVPDSSKDQKLNNLGRKIWYMVLVQDFSNAMSSGSMLCVNVDSFDTKIPFYVPGNENVIDVEVEKIACSCFPNLESTYNPLCELLNMILRVKGEVKMIDLSKKMKLMENHFKDKYRHFTSPSEDSRNSMPATLKKKIFFSGNLFMVSIYMHIFNYYESKQNVELSFFYLKKMFVTTIFETMPYFTEYVTNTNDVFNSGSDIIAIPGYESVAHKSLIVIAAIYLRLMYRIRMFKIRYDHNTRMNSDAIEDEEYKAHFNKLIKCSDLLIECREIFRCGLAKLSNRYYYAWRVTKAQNFIGSMITDKFFESYKPKCVHNGYSTEMITELIYILESTLDRVREMKKLRKLHQKQMKNQSHSKQVLQKSHYHQSYQSQPQQQSQSQQQPQSQYRSQSHSWNGTGANPQYSYGDQNSLGERNPSLDQTSMASNTSSDVDINDYKTNDEIDSIWLQMMNLKNQDTIGTPGNTQFGGGGSGNWTTSFQADQSNMTFPQVSNNPAGGNVANVSLGQGSELASGSNDMGHVNYTNNAGGPGTNSLFNPLPNLPNTLIDMNNLFENVPLDELFKDFS</sequence>
<dbReference type="EMBL" id="AJIX01000041">
    <property type="protein sequence ID" value="KGR04642.1"/>
    <property type="molecule type" value="Genomic_DNA"/>
</dbReference>
<dbReference type="GO" id="GO:0006351">
    <property type="term" value="P:DNA-templated transcription"/>
    <property type="evidence" value="ECO:0007669"/>
    <property type="project" value="InterPro"/>
</dbReference>
<dbReference type="Pfam" id="PF00172">
    <property type="entry name" value="Zn_clus"/>
    <property type="match status" value="1"/>
</dbReference>
<comment type="caution">
    <text evidence="8">The sequence shown here is derived from an EMBL/GenBank/DDBJ whole genome shotgun (WGS) entry which is preliminary data.</text>
</comment>
<evidence type="ECO:0000256" key="5">
    <source>
        <dbReference type="ARBA" id="ARBA00023242"/>
    </source>
</evidence>
<evidence type="ECO:0000259" key="7">
    <source>
        <dbReference type="PROSITE" id="PS50048"/>
    </source>
</evidence>
<dbReference type="SMART" id="SM00906">
    <property type="entry name" value="Fungal_trans"/>
    <property type="match status" value="1"/>
</dbReference>
<dbReference type="InterPro" id="IPR036864">
    <property type="entry name" value="Zn2-C6_fun-type_DNA-bd_sf"/>
</dbReference>
<dbReference type="Pfam" id="PF04082">
    <property type="entry name" value="Fungal_trans"/>
    <property type="match status" value="1"/>
</dbReference>
<feature type="region of interest" description="Disordered" evidence="6">
    <location>
        <begin position="42"/>
        <end position="88"/>
    </location>
</feature>
<dbReference type="InterPro" id="IPR007219">
    <property type="entry name" value="XnlR_reg_dom"/>
</dbReference>
<evidence type="ECO:0000256" key="3">
    <source>
        <dbReference type="ARBA" id="ARBA00023125"/>
    </source>
</evidence>
<organism evidence="8 9">
    <name type="scientific">Candida albicans P78048</name>
    <dbReference type="NCBI Taxonomy" id="1094989"/>
    <lineage>
        <taxon>Eukaryota</taxon>
        <taxon>Fungi</taxon>
        <taxon>Dikarya</taxon>
        <taxon>Ascomycota</taxon>
        <taxon>Saccharomycotina</taxon>
        <taxon>Pichiomycetes</taxon>
        <taxon>Debaryomycetaceae</taxon>
        <taxon>Candida/Lodderomyces clade</taxon>
        <taxon>Candida</taxon>
    </lineage>
</organism>
<feature type="compositionally biased region" description="Low complexity" evidence="6">
    <location>
        <begin position="70"/>
        <end position="88"/>
    </location>
</feature>
<accession>A0AB34PNP5</accession>
<evidence type="ECO:0000256" key="1">
    <source>
        <dbReference type="ARBA" id="ARBA00022723"/>
    </source>
</evidence>
<evidence type="ECO:0000313" key="8">
    <source>
        <dbReference type="EMBL" id="KGR04642.1"/>
    </source>
</evidence>
<dbReference type="SUPFAM" id="SSF57701">
    <property type="entry name" value="Zn2/Cys6 DNA-binding domain"/>
    <property type="match status" value="1"/>
</dbReference>
<feature type="compositionally biased region" description="Polar residues" evidence="6">
    <location>
        <begin position="890"/>
        <end position="901"/>
    </location>
</feature>
<dbReference type="Proteomes" id="UP000030161">
    <property type="component" value="Unassembled WGS sequence"/>
</dbReference>
<dbReference type="CDD" id="cd12148">
    <property type="entry name" value="fungal_TF_MHR"/>
    <property type="match status" value="1"/>
</dbReference>
<dbReference type="GO" id="GO:0045944">
    <property type="term" value="P:positive regulation of transcription by RNA polymerase II"/>
    <property type="evidence" value="ECO:0007669"/>
    <property type="project" value="TreeGrafter"/>
</dbReference>
<dbReference type="InterPro" id="IPR050675">
    <property type="entry name" value="OAF3"/>
</dbReference>
<evidence type="ECO:0000313" key="9">
    <source>
        <dbReference type="Proteomes" id="UP000030161"/>
    </source>
</evidence>
<keyword evidence="1" id="KW-0479">Metal-binding</keyword>
<keyword evidence="4" id="KW-0804">Transcription</keyword>
<evidence type="ECO:0000256" key="6">
    <source>
        <dbReference type="SAM" id="MobiDB-lite"/>
    </source>
</evidence>
<dbReference type="GO" id="GO:0005634">
    <property type="term" value="C:nucleus"/>
    <property type="evidence" value="ECO:0007669"/>
    <property type="project" value="TreeGrafter"/>
</dbReference>
<keyword evidence="3" id="KW-0238">DNA-binding</keyword>
<gene>
    <name evidence="8" type="ORF">MG3_05269</name>
</gene>
<proteinExistence type="predicted"/>
<dbReference type="PROSITE" id="PS00463">
    <property type="entry name" value="ZN2_CY6_FUNGAL_1"/>
    <property type="match status" value="1"/>
</dbReference>
<dbReference type="Gene3D" id="4.10.240.10">
    <property type="entry name" value="Zn(2)-C6 fungal-type DNA-binding domain"/>
    <property type="match status" value="1"/>
</dbReference>
<feature type="domain" description="Zn(2)-C6 fungal-type" evidence="7">
    <location>
        <begin position="11"/>
        <end position="41"/>
    </location>
</feature>
<dbReference type="GO" id="GO:0000978">
    <property type="term" value="F:RNA polymerase II cis-regulatory region sequence-specific DNA binding"/>
    <property type="evidence" value="ECO:0007669"/>
    <property type="project" value="TreeGrafter"/>
</dbReference>
<dbReference type="CDD" id="cd00067">
    <property type="entry name" value="GAL4"/>
    <property type="match status" value="1"/>
</dbReference>
<dbReference type="SMR" id="A0AB34PNP5"/>